<protein>
    <submittedName>
        <fullName evidence="9">EmrB/QacA subfamily drug resistance transporter</fullName>
    </submittedName>
</protein>
<dbReference type="Gene3D" id="1.20.1720.10">
    <property type="entry name" value="Multidrug resistance protein D"/>
    <property type="match status" value="1"/>
</dbReference>
<dbReference type="AlphaFoldDB" id="A0A7W7ZZV4"/>
<dbReference type="InterPro" id="IPR005829">
    <property type="entry name" value="Sugar_transporter_CS"/>
</dbReference>
<feature type="transmembrane region" description="Helical" evidence="7">
    <location>
        <begin position="136"/>
        <end position="155"/>
    </location>
</feature>
<dbReference type="Gene3D" id="1.20.1250.20">
    <property type="entry name" value="MFS general substrate transporter like domains"/>
    <property type="match status" value="1"/>
</dbReference>
<feature type="transmembrane region" description="Helical" evidence="7">
    <location>
        <begin position="265"/>
        <end position="284"/>
    </location>
</feature>
<feature type="transmembrane region" description="Helical" evidence="7">
    <location>
        <begin position="352"/>
        <end position="372"/>
    </location>
</feature>
<accession>A0A7W7ZZV4</accession>
<feature type="transmembrane region" description="Helical" evidence="7">
    <location>
        <begin position="104"/>
        <end position="124"/>
    </location>
</feature>
<dbReference type="CDD" id="cd17321">
    <property type="entry name" value="MFS_MMR_MDR_like"/>
    <property type="match status" value="1"/>
</dbReference>
<comment type="subcellular location">
    <subcellularLocation>
        <location evidence="1">Cell membrane</location>
        <topology evidence="1">Multi-pass membrane protein</topology>
    </subcellularLocation>
</comment>
<dbReference type="RefSeq" id="WP_312896290.1">
    <property type="nucleotide sequence ID" value="NZ_JACHIN010000002.1"/>
</dbReference>
<evidence type="ECO:0000256" key="6">
    <source>
        <dbReference type="ARBA" id="ARBA00023136"/>
    </source>
</evidence>
<keyword evidence="3" id="KW-1003">Cell membrane</keyword>
<dbReference type="PROSITE" id="PS00216">
    <property type="entry name" value="SUGAR_TRANSPORT_1"/>
    <property type="match status" value="1"/>
</dbReference>
<dbReference type="InterPro" id="IPR020846">
    <property type="entry name" value="MFS_dom"/>
</dbReference>
<feature type="transmembrane region" description="Helical" evidence="7">
    <location>
        <begin position="324"/>
        <end position="346"/>
    </location>
</feature>
<keyword evidence="2" id="KW-0813">Transport</keyword>
<keyword evidence="4 7" id="KW-0812">Transmembrane</keyword>
<sequence length="469" mass="47100">MNEKRGMSLALLAFANLITSLDFTIVYVALPDIAREVGFTPHSLQWVVSAYAVLFGGFLLLGGRLADLVGRRRMFAAGLSLYGVGSLLGGLAPSPALLIVARMLQGLGGAILAPATLSLVNTMFPAGSARTRALTVWATGGAAGLSLGSLLGGALTNWLGWQWVFFVNVPLALIGLALAPGLLVADGARERGRTFDLPGALTGTAGVTLLVFAVAQGPEAGWTSTPVIVSALLAAALLAAFLMVEKRSSSPLMPLRLFGNRSLSAAAVVILVFGLTLQAIPYFLTLYFQGVLGFTALQTGVAFLGPTLSITFGNTISERLIGRLGTRTTLIAGILAGAAGSALLGPGMTADGSYLTVLAGIVVVGLGMGLIYPAMFNAVGSGVDGSEQGTASGIANTALQVGSGAGLAVLVAVANAGLGGLSGEALRAATADGLAVAAYVAAAGSLLGVLAALRLPGLSRTPVLAEDSV</sequence>
<organism evidence="9 10">
    <name type="scientific">Nonomuraea endophytica</name>
    <dbReference type="NCBI Taxonomy" id="714136"/>
    <lineage>
        <taxon>Bacteria</taxon>
        <taxon>Bacillati</taxon>
        <taxon>Actinomycetota</taxon>
        <taxon>Actinomycetes</taxon>
        <taxon>Streptosporangiales</taxon>
        <taxon>Streptosporangiaceae</taxon>
        <taxon>Nonomuraea</taxon>
    </lineage>
</organism>
<feature type="transmembrane region" description="Helical" evidence="7">
    <location>
        <begin position="161"/>
        <end position="185"/>
    </location>
</feature>
<dbReference type="EMBL" id="JACHIN010000002">
    <property type="protein sequence ID" value="MBB5076907.1"/>
    <property type="molecule type" value="Genomic_DNA"/>
</dbReference>
<evidence type="ECO:0000313" key="9">
    <source>
        <dbReference type="EMBL" id="MBB5076907.1"/>
    </source>
</evidence>
<evidence type="ECO:0000256" key="4">
    <source>
        <dbReference type="ARBA" id="ARBA00022692"/>
    </source>
</evidence>
<dbReference type="Pfam" id="PF07690">
    <property type="entry name" value="MFS_1"/>
    <property type="match status" value="1"/>
</dbReference>
<keyword evidence="6 7" id="KW-0472">Membrane</keyword>
<evidence type="ECO:0000256" key="7">
    <source>
        <dbReference type="SAM" id="Phobius"/>
    </source>
</evidence>
<gene>
    <name evidence="9" type="ORF">HNR40_002371</name>
</gene>
<dbReference type="PROSITE" id="PS50850">
    <property type="entry name" value="MFS"/>
    <property type="match status" value="1"/>
</dbReference>
<evidence type="ECO:0000313" key="10">
    <source>
        <dbReference type="Proteomes" id="UP000568380"/>
    </source>
</evidence>
<feature type="transmembrane region" description="Helical" evidence="7">
    <location>
        <begin position="434"/>
        <end position="453"/>
    </location>
</feature>
<evidence type="ECO:0000256" key="5">
    <source>
        <dbReference type="ARBA" id="ARBA00022989"/>
    </source>
</evidence>
<dbReference type="InterPro" id="IPR011701">
    <property type="entry name" value="MFS"/>
</dbReference>
<dbReference type="PANTHER" id="PTHR42718:SF46">
    <property type="entry name" value="BLR6921 PROTEIN"/>
    <property type="match status" value="1"/>
</dbReference>
<feature type="transmembrane region" description="Helical" evidence="7">
    <location>
        <begin position="393"/>
        <end position="414"/>
    </location>
</feature>
<proteinExistence type="predicted"/>
<comment type="caution">
    <text evidence="9">The sequence shown here is derived from an EMBL/GenBank/DDBJ whole genome shotgun (WGS) entry which is preliminary data.</text>
</comment>
<dbReference type="Proteomes" id="UP000568380">
    <property type="component" value="Unassembled WGS sequence"/>
</dbReference>
<evidence type="ECO:0000259" key="8">
    <source>
        <dbReference type="PROSITE" id="PS50850"/>
    </source>
</evidence>
<dbReference type="InterPro" id="IPR036259">
    <property type="entry name" value="MFS_trans_sf"/>
</dbReference>
<keyword evidence="5 7" id="KW-1133">Transmembrane helix</keyword>
<name>A0A7W7ZZV4_9ACTN</name>
<feature type="transmembrane region" description="Helical" evidence="7">
    <location>
        <begin position="74"/>
        <end position="92"/>
    </location>
</feature>
<evidence type="ECO:0000256" key="1">
    <source>
        <dbReference type="ARBA" id="ARBA00004651"/>
    </source>
</evidence>
<keyword evidence="10" id="KW-1185">Reference proteome</keyword>
<feature type="transmembrane region" description="Helical" evidence="7">
    <location>
        <begin position="290"/>
        <end position="312"/>
    </location>
</feature>
<feature type="transmembrane region" description="Helical" evidence="7">
    <location>
        <begin position="44"/>
        <end position="62"/>
    </location>
</feature>
<reference evidence="9 10" key="1">
    <citation type="submission" date="2020-08" db="EMBL/GenBank/DDBJ databases">
        <title>Genomic Encyclopedia of Type Strains, Phase IV (KMG-IV): sequencing the most valuable type-strain genomes for metagenomic binning, comparative biology and taxonomic classification.</title>
        <authorList>
            <person name="Goeker M."/>
        </authorList>
    </citation>
    <scope>NUCLEOTIDE SEQUENCE [LARGE SCALE GENOMIC DNA]</scope>
    <source>
        <strain evidence="9 10">DSM 45385</strain>
    </source>
</reference>
<feature type="transmembrane region" description="Helical" evidence="7">
    <location>
        <begin position="197"/>
        <end position="215"/>
    </location>
</feature>
<dbReference type="PANTHER" id="PTHR42718">
    <property type="entry name" value="MAJOR FACILITATOR SUPERFAMILY MULTIDRUG TRANSPORTER MFSC"/>
    <property type="match status" value="1"/>
</dbReference>
<evidence type="ECO:0000256" key="2">
    <source>
        <dbReference type="ARBA" id="ARBA00022448"/>
    </source>
</evidence>
<evidence type="ECO:0000256" key="3">
    <source>
        <dbReference type="ARBA" id="ARBA00022475"/>
    </source>
</evidence>
<feature type="transmembrane region" description="Helical" evidence="7">
    <location>
        <begin position="227"/>
        <end position="244"/>
    </location>
</feature>
<dbReference type="GO" id="GO:0005886">
    <property type="term" value="C:plasma membrane"/>
    <property type="evidence" value="ECO:0007669"/>
    <property type="project" value="UniProtKB-SubCell"/>
</dbReference>
<feature type="domain" description="Major facilitator superfamily (MFS) profile" evidence="8">
    <location>
        <begin position="8"/>
        <end position="460"/>
    </location>
</feature>
<dbReference type="GO" id="GO:0022857">
    <property type="term" value="F:transmembrane transporter activity"/>
    <property type="evidence" value="ECO:0007669"/>
    <property type="project" value="InterPro"/>
</dbReference>
<dbReference type="SUPFAM" id="SSF103473">
    <property type="entry name" value="MFS general substrate transporter"/>
    <property type="match status" value="2"/>
</dbReference>